<evidence type="ECO:0000256" key="1">
    <source>
        <dbReference type="ARBA" id="ARBA00001946"/>
    </source>
</evidence>
<evidence type="ECO:0000256" key="3">
    <source>
        <dbReference type="RuleBase" id="RU003476"/>
    </source>
</evidence>
<dbReference type="InterPro" id="IPR000086">
    <property type="entry name" value="NUDIX_hydrolase_dom"/>
</dbReference>
<dbReference type="EMBL" id="AE015451">
    <property type="protein sequence ID" value="AAN69561.1"/>
    <property type="molecule type" value="Genomic_DNA"/>
</dbReference>
<dbReference type="BioCyc" id="PPUT160488:G1G01-4232-MONOMER"/>
<dbReference type="GO" id="GO:0016787">
    <property type="term" value="F:hydrolase activity"/>
    <property type="evidence" value="ECO:0007669"/>
    <property type="project" value="UniProtKB-KW"/>
</dbReference>
<dbReference type="InterPro" id="IPR015797">
    <property type="entry name" value="NUDIX_hydrolase-like_dom_sf"/>
</dbReference>
<dbReference type="KEGG" id="ppu:PP_3967"/>
<dbReference type="PANTHER" id="PTHR43046">
    <property type="entry name" value="GDP-MANNOSE MANNOSYL HYDROLASE"/>
    <property type="match status" value="1"/>
</dbReference>
<dbReference type="HOGENOM" id="CLU_037162_25_1_6"/>
<dbReference type="PaxDb" id="160488-PP_3967"/>
<sequence length="146" mass="16568">MQVWPSVHTGGTVMSQSKELHSTVICLQADKVLLVRKEASEWSLPGGKIDPGETQLEAARRELCEETGMQLTDAQFLGHSVLQSEEHWLYRMNVPMSVQPHPSHEIVECRWFSAPELEQVTVKPTNTELLRREGFLAVNGRRFQSD</sequence>
<dbReference type="Pfam" id="PF00293">
    <property type="entry name" value="NUDIX"/>
    <property type="match status" value="1"/>
</dbReference>
<protein>
    <submittedName>
        <fullName evidence="5">MutT/nudix family protein</fullName>
    </submittedName>
</protein>
<gene>
    <name evidence="5" type="ordered locus">PP_3967</name>
</gene>
<dbReference type="Proteomes" id="UP000000556">
    <property type="component" value="Chromosome"/>
</dbReference>
<name>Q88FW1_PSEPK</name>
<organism evidence="5 6">
    <name type="scientific">Pseudomonas putida (strain ATCC 47054 / DSM 6125 / CFBP 8728 / NCIMB 11950 / KT2440)</name>
    <dbReference type="NCBI Taxonomy" id="160488"/>
    <lineage>
        <taxon>Bacteria</taxon>
        <taxon>Pseudomonadati</taxon>
        <taxon>Pseudomonadota</taxon>
        <taxon>Gammaproteobacteria</taxon>
        <taxon>Pseudomonadales</taxon>
        <taxon>Pseudomonadaceae</taxon>
        <taxon>Pseudomonas</taxon>
    </lineage>
</organism>
<dbReference type="PROSITE" id="PS00893">
    <property type="entry name" value="NUDIX_BOX"/>
    <property type="match status" value="1"/>
</dbReference>
<comment type="similarity">
    <text evidence="3">Belongs to the Nudix hydrolase family.</text>
</comment>
<reference evidence="5 6" key="1">
    <citation type="journal article" date="2002" name="Environ. Microbiol.">
        <title>Complete genome sequence and comparative analysis of the metabolically versatile Pseudomonas putida KT2440.</title>
        <authorList>
            <person name="Nelson K.E."/>
            <person name="Weinel C."/>
            <person name="Paulsen I.T."/>
            <person name="Dodson R.J."/>
            <person name="Hilbert H."/>
            <person name="Martins dos Santos V.A."/>
            <person name="Fouts D.E."/>
            <person name="Gill S.R."/>
            <person name="Pop M."/>
            <person name="Holmes M."/>
            <person name="Brinkac L."/>
            <person name="Beanan M."/>
            <person name="DeBoy R.T."/>
            <person name="Daugherty S."/>
            <person name="Kolonay J."/>
            <person name="Madupu R."/>
            <person name="Nelson W."/>
            <person name="White O."/>
            <person name="Peterson J."/>
            <person name="Khouri H."/>
            <person name="Hance I."/>
            <person name="Chris Lee P."/>
            <person name="Holtzapple E."/>
            <person name="Scanlan D."/>
            <person name="Tran K."/>
            <person name="Moazzez A."/>
            <person name="Utterback T."/>
            <person name="Rizzo M."/>
            <person name="Lee K."/>
            <person name="Kosack D."/>
            <person name="Moestl D."/>
            <person name="Wedler H."/>
            <person name="Lauber J."/>
            <person name="Stjepandic D."/>
            <person name="Hoheisel J."/>
            <person name="Straetz M."/>
            <person name="Heim S."/>
            <person name="Kiewitz C."/>
            <person name="Eisen J.A."/>
            <person name="Timmis K.N."/>
            <person name="Dusterhoft A."/>
            <person name="Tummler B."/>
            <person name="Fraser C.M."/>
        </authorList>
    </citation>
    <scope>NUCLEOTIDE SEQUENCE [LARGE SCALE GENOMIC DNA]</scope>
    <source>
        <strain evidence="6">ATCC 47054 / DSM 6125 / CFBP 8728 / NCIMB 11950 / KT2440</strain>
    </source>
</reference>
<dbReference type="OrthoDB" id="9791228at2"/>
<evidence type="ECO:0000256" key="2">
    <source>
        <dbReference type="ARBA" id="ARBA00022801"/>
    </source>
</evidence>
<dbReference type="PROSITE" id="PS51462">
    <property type="entry name" value="NUDIX"/>
    <property type="match status" value="1"/>
</dbReference>
<accession>Q88FW1</accession>
<dbReference type="PANTHER" id="PTHR43046:SF14">
    <property type="entry name" value="MUTT_NUDIX FAMILY PROTEIN"/>
    <property type="match status" value="1"/>
</dbReference>
<feature type="domain" description="Nudix hydrolase" evidence="4">
    <location>
        <begin position="17"/>
        <end position="137"/>
    </location>
</feature>
<evidence type="ECO:0000313" key="6">
    <source>
        <dbReference type="Proteomes" id="UP000000556"/>
    </source>
</evidence>
<keyword evidence="6" id="KW-1185">Reference proteome</keyword>
<dbReference type="Gene3D" id="3.90.79.10">
    <property type="entry name" value="Nucleoside Triphosphate Pyrophosphohydrolase"/>
    <property type="match status" value="1"/>
</dbReference>
<dbReference type="InterPro" id="IPR020476">
    <property type="entry name" value="Nudix_hydrolase"/>
</dbReference>
<dbReference type="PhylomeDB" id="Q88FW1"/>
<dbReference type="PATRIC" id="fig|160488.4.peg.4225"/>
<dbReference type="SUPFAM" id="SSF55811">
    <property type="entry name" value="Nudix"/>
    <property type="match status" value="1"/>
</dbReference>
<evidence type="ECO:0000259" key="4">
    <source>
        <dbReference type="PROSITE" id="PS51462"/>
    </source>
</evidence>
<comment type="cofactor">
    <cofactor evidence="1">
        <name>Mg(2+)</name>
        <dbReference type="ChEBI" id="CHEBI:18420"/>
    </cofactor>
</comment>
<dbReference type="AlphaFoldDB" id="Q88FW1"/>
<dbReference type="PRINTS" id="PR00502">
    <property type="entry name" value="NUDIXFAMILY"/>
</dbReference>
<keyword evidence="2 3" id="KW-0378">Hydrolase</keyword>
<dbReference type="eggNOG" id="COG1051">
    <property type="taxonomic scope" value="Bacteria"/>
</dbReference>
<dbReference type="STRING" id="160488.PP_3967"/>
<reference evidence="5 6" key="2">
    <citation type="journal article" date="2016" name="Environ. Microbiol.">
        <title>The revisited genome of Pseudomonas putida KT2440 enlightens its value as a robust metabolic chassis.</title>
        <authorList>
            <person name="Belda E."/>
            <person name="van Heck R.G."/>
            <person name="Lopez-Sanchez M.J."/>
            <person name="Cruveiller S."/>
            <person name="Barbe V."/>
            <person name="Fraser C."/>
            <person name="Klenk H.P."/>
            <person name="Petersen J."/>
            <person name="Morgat A."/>
            <person name="Nikel P.I."/>
            <person name="Vallenet D."/>
            <person name="Rouy Z."/>
            <person name="Sekowska A."/>
            <person name="Martins Dos Santos V.A."/>
            <person name="de Lorenzo V."/>
            <person name="Danchin A."/>
            <person name="Medigue C."/>
        </authorList>
    </citation>
    <scope>NUCLEOTIDE SEQUENCE [LARGE SCALE GENOMIC DNA]</scope>
    <source>
        <strain evidence="6">ATCC 47054 / DSM 6125 / CFBP 8728 / NCIMB 11950 / KT2440</strain>
    </source>
</reference>
<dbReference type="InterPro" id="IPR020084">
    <property type="entry name" value="NUDIX_hydrolase_CS"/>
</dbReference>
<evidence type="ECO:0000313" key="5">
    <source>
        <dbReference type="EMBL" id="AAN69561.1"/>
    </source>
</evidence>
<proteinExistence type="inferred from homology"/>